<reference evidence="2" key="1">
    <citation type="journal article" date="2014" name="Front. Microbiol.">
        <title>High frequency of phylogenetically diverse reductive dehalogenase-homologous genes in deep subseafloor sedimentary metagenomes.</title>
        <authorList>
            <person name="Kawai M."/>
            <person name="Futagami T."/>
            <person name="Toyoda A."/>
            <person name="Takaki Y."/>
            <person name="Nishi S."/>
            <person name="Hori S."/>
            <person name="Arai W."/>
            <person name="Tsubouchi T."/>
            <person name="Morono Y."/>
            <person name="Uchiyama I."/>
            <person name="Ito T."/>
            <person name="Fujiyama A."/>
            <person name="Inagaki F."/>
            <person name="Takami H."/>
        </authorList>
    </citation>
    <scope>NUCLEOTIDE SEQUENCE</scope>
    <source>
        <strain evidence="2">Expedition CK06-06</strain>
    </source>
</reference>
<evidence type="ECO:0000259" key="1">
    <source>
        <dbReference type="Pfam" id="PF03599"/>
    </source>
</evidence>
<dbReference type="AlphaFoldDB" id="X1QAH0"/>
<protein>
    <recommendedName>
        <fullName evidence="1">CO dehydrogenase/acetyl-CoA synthase delta subunit TIM barrel domain-containing protein</fullName>
    </recommendedName>
</protein>
<proteinExistence type="predicted"/>
<dbReference type="PANTHER" id="PTHR36214">
    <property type="match status" value="1"/>
</dbReference>
<name>X1QAH0_9ZZZZ</name>
<comment type="caution">
    <text evidence="2">The sequence shown here is derived from an EMBL/GenBank/DDBJ whole genome shotgun (WGS) entry which is preliminary data.</text>
</comment>
<dbReference type="InterPro" id="IPR016041">
    <property type="entry name" value="Ac-CoA_synth_d_su_TIM-brl"/>
</dbReference>
<feature type="domain" description="CO dehydrogenase/acetyl-CoA synthase delta subunit TIM barrel" evidence="1">
    <location>
        <begin position="14"/>
        <end position="141"/>
    </location>
</feature>
<gene>
    <name evidence="2" type="ORF">S06H3_62392</name>
</gene>
<dbReference type="EMBL" id="BARV01041120">
    <property type="protein sequence ID" value="GAI48010.1"/>
    <property type="molecule type" value="Genomic_DNA"/>
</dbReference>
<dbReference type="Pfam" id="PF03599">
    <property type="entry name" value="CdhD"/>
    <property type="match status" value="1"/>
</dbReference>
<dbReference type="InterPro" id="IPR051069">
    <property type="entry name" value="ACDS_complex_subunit"/>
</dbReference>
<organism evidence="2">
    <name type="scientific">marine sediment metagenome</name>
    <dbReference type="NCBI Taxonomy" id="412755"/>
    <lineage>
        <taxon>unclassified sequences</taxon>
        <taxon>metagenomes</taxon>
        <taxon>ecological metagenomes</taxon>
    </lineage>
</organism>
<accession>X1QAH0</accession>
<dbReference type="Gene3D" id="3.20.20.20">
    <property type="entry name" value="Dihydropteroate synthase-like"/>
    <property type="match status" value="1"/>
</dbReference>
<dbReference type="PANTHER" id="PTHR36214:SF5">
    <property type="entry name" value="ACETYL-COA DECARBONYLASE_SYNTHASE COMPLEX SUBUNIT DELTA"/>
    <property type="match status" value="1"/>
</dbReference>
<sequence length="145" mass="16016">MEQVIEKWAGKVNEVTIGGGTRERKITIGGANTLPFLHFEGKIPNPPVVAMEVWDMEPPEWPSILKEPFKDVISNPISWAKKCVDEYKMDMICLRLASTDPDGKNASPEEAAQTVKKVLEAVSCPLIIIGCNQAEKDTEVLPRVA</sequence>
<dbReference type="InterPro" id="IPR011005">
    <property type="entry name" value="Dihydropteroate_synth-like_sf"/>
</dbReference>
<feature type="non-terminal residue" evidence="2">
    <location>
        <position position="145"/>
    </location>
</feature>
<evidence type="ECO:0000313" key="2">
    <source>
        <dbReference type="EMBL" id="GAI48010.1"/>
    </source>
</evidence>